<dbReference type="PANTHER" id="PTHR32258">
    <property type="entry name" value="PROTEIN NETWORKED 4A"/>
    <property type="match status" value="1"/>
</dbReference>
<dbReference type="Proteomes" id="UP000604825">
    <property type="component" value="Unassembled WGS sequence"/>
</dbReference>
<evidence type="ECO:0000313" key="2">
    <source>
        <dbReference type="EMBL" id="CAD6213709.1"/>
    </source>
</evidence>
<keyword evidence="1" id="KW-0175">Coiled coil</keyword>
<name>A0A811MUB7_9POAL</name>
<gene>
    <name evidence="2" type="ORF">NCGR_LOCUS9226</name>
</gene>
<feature type="coiled-coil region" evidence="1">
    <location>
        <begin position="708"/>
        <end position="735"/>
    </location>
</feature>
<dbReference type="GO" id="GO:0051015">
    <property type="term" value="F:actin filament binding"/>
    <property type="evidence" value="ECO:0007669"/>
    <property type="project" value="TreeGrafter"/>
</dbReference>
<keyword evidence="3" id="KW-1185">Reference proteome</keyword>
<evidence type="ECO:0000313" key="3">
    <source>
        <dbReference type="Proteomes" id="UP000604825"/>
    </source>
</evidence>
<protein>
    <submittedName>
        <fullName evidence="2">Uncharacterized protein</fullName>
    </submittedName>
</protein>
<dbReference type="GO" id="GO:0005886">
    <property type="term" value="C:plasma membrane"/>
    <property type="evidence" value="ECO:0007669"/>
    <property type="project" value="TreeGrafter"/>
</dbReference>
<accession>A0A811MUB7</accession>
<dbReference type="PANTHER" id="PTHR32258:SF6">
    <property type="entry name" value="PROTEIN NETWORKED 1A"/>
    <property type="match status" value="1"/>
</dbReference>
<dbReference type="EMBL" id="CAJGYO010000002">
    <property type="protein sequence ID" value="CAD6213709.1"/>
    <property type="molecule type" value="Genomic_DNA"/>
</dbReference>
<feature type="coiled-coil region" evidence="1">
    <location>
        <begin position="75"/>
        <end position="165"/>
    </location>
</feature>
<reference evidence="2" key="1">
    <citation type="submission" date="2020-10" db="EMBL/GenBank/DDBJ databases">
        <authorList>
            <person name="Han B."/>
            <person name="Lu T."/>
            <person name="Zhao Q."/>
            <person name="Huang X."/>
            <person name="Zhao Y."/>
        </authorList>
    </citation>
    <scope>NUCLEOTIDE SEQUENCE</scope>
</reference>
<proteinExistence type="predicted"/>
<evidence type="ECO:0000256" key="1">
    <source>
        <dbReference type="SAM" id="Coils"/>
    </source>
</evidence>
<comment type="caution">
    <text evidence="2">The sequence shown here is derived from an EMBL/GenBank/DDBJ whole genome shotgun (WGS) entry which is preliminary data.</text>
</comment>
<feature type="coiled-coil region" evidence="1">
    <location>
        <begin position="630"/>
        <end position="679"/>
    </location>
</feature>
<organism evidence="2 3">
    <name type="scientific">Miscanthus lutarioriparius</name>
    <dbReference type="NCBI Taxonomy" id="422564"/>
    <lineage>
        <taxon>Eukaryota</taxon>
        <taxon>Viridiplantae</taxon>
        <taxon>Streptophyta</taxon>
        <taxon>Embryophyta</taxon>
        <taxon>Tracheophyta</taxon>
        <taxon>Spermatophyta</taxon>
        <taxon>Magnoliopsida</taxon>
        <taxon>Liliopsida</taxon>
        <taxon>Poales</taxon>
        <taxon>Poaceae</taxon>
        <taxon>PACMAD clade</taxon>
        <taxon>Panicoideae</taxon>
        <taxon>Andropogonodae</taxon>
        <taxon>Andropogoneae</taxon>
        <taxon>Saccharinae</taxon>
        <taxon>Miscanthus</taxon>
    </lineage>
</organism>
<dbReference type="AlphaFoldDB" id="A0A811MUB7"/>
<dbReference type="InterPro" id="IPR051861">
    <property type="entry name" value="NET_actin-binding_domain"/>
</dbReference>
<dbReference type="OrthoDB" id="10255522at2759"/>
<sequence>MYSLSQHNQKLTEGIDSVVRVLHLDQKYESLDQMKLEIIVQLILNEISYLLNNISDAQDVKQNELVEKSLVVTLLEHFGQEVADLRSERNVLRQDQQIKNEELLQLQREKEELMKISDEFLVEVEARNHKVDELKAEAKFLVVRLSELQESRRSLQSEITKLLQSNSFLSNELNDSIEKQKMFEHDFSNLVTEAVSKDILTGSELYQEIKMMNKRLGDIEIENNYLGKELSRTMSVYGGSIVQTATGKGNPGRRDANLLNSSRKTQQDCHVNMEVEQQEEVGNADFQESNEMLQDEVCKLRSEVEMLRSKEAVFNIKSCDEEIMKLLANMQMAIMNAALFKEKVLELIITCESFEISAMVQKEVLKEEIIQRNSYVDELKDKLNAVEIENRRLKVDLDGDFTMLGSLQSEVSALEEQTVSLANDRLQTNKLSMEENALSPHLVKTTTRLGGEDNALRMVKSMELQKLHGTIKALQKVVTDTGVLLEQERLDFNTNLQEAKKQIEMLKLKEILDDDIIEMNYEQMLKDIQLDLIQTSSGRKTSPFGQEKKNVAQVDDKMVNSRGTIGPSHGHMADDLRPPQSESFGRENNLIVVKELSIDKQELLRSLATEPHEEWRNKVVERLSSDAQRLSTLQSSIQELKTNAETSEELELESVRYQIREAEGTIMQLIDTNSKLSKKAEEFTSPDGLDAENSDLRSRHQRKILERARKMSEKIGRLEVEMQKVQQALLKYEEEQSSRKTSKALQRRSKVQLVEYLYGRRRDSRKQQRNSHCGCMRAKTIDD</sequence>